<evidence type="ECO:0000256" key="1">
    <source>
        <dbReference type="SAM" id="MobiDB-lite"/>
    </source>
</evidence>
<sequence length="1577" mass="181252">MTFDCKQLYHSDDYYQGWVRHLVDCAKQQPEAAWAQKLLGLKEVPEEFEPQRKLQSSLASFMGAMNSAIGGAEADSKLPLKDLVKQKKQELEEKEAEKQKKQLEEQMRQKLKDQMEAEEQEERNKKEAEEKARQDAERRMQSQAKMAEAGAAIVEVEQKMKMEEARLKQEAKERIQKELAKIRMKAEEDKLRQEAEEERMKKEKEEASLRKELEEKLKKEIEAKVRMEAEEKFRKEAEEKLRKEAEEKLKKEAEEKWRKEAEEKLRKEAGEKLRKEAEEKVKKEAEEKVKKDAEEKLKKEADEKLRKEAEEKLRKEAEEKVKKEAEEKVKKDAEEKLKQEAEEKLKKEAEEKLKKDAEEKVKKDAEEMVKKEAEEKLKKEAEEKLMKDAEEKVKKDAEEKLKKEAEEKLKKDAEEKVKKEAEEKLKKDAEQKKAKTQAIRRNEPGSGVAWHQLLVLLVALVKGWGTFANCMLLNRIRLIDKLDSEMQAAPIFVPGDGNCMVWSLKYFLKERVASAKSDFTSKDALGEMKQVRTMIKNMWISVANTEEWQHLFVRCCQNVQNVPETPRKNTKRKTSVDDGGIDIVTPPRVSPEPEKGRAEPTRVSETRWVPFGKPQPKSSTLRAPGTGKMQACLEPNVPDLEDAFHQVQQKVPENRDCQDCLQVDFGDDVEDDFGEVHEPMGARSTVRKKHFTRTCKSKIVTKKELTDQAFKELLGQRKVSYHAFLAFHRQHAKVKEAAVRPKGGCAFLTQTLRSNTWPECDLCRSFLDSCNLSQDKVQEAHAGFAQADLLASHGAPKADPADDLLKGNLFIGNMVGMWASPIAAFCSELRECGQCGPFAVLMGQHRHMQPGYYPTWGPGQCLWLHLNLKLSHLKLNHWTIIGIIISLLLQRMAPTGPGPFWSPPSGGGGSAASTGGAGSVRSLADISTYDEGREDSSFLAGGVGGLHWEVGRSSSSDKKKKKKHKKEKKDKKDKKEKQPPKRKLGESSDAESEELDKRDVPKCQLAKTAGKSGGTNTFPRRDLLRYLKALDPTVFPDGQRQMLSDCQVGMALYLMTGLPPFLRVKELRRDKLLEAKKAFELRKEESQSTYFPYGVPAIKAYDQGRHIIKGPPPTLMTFDCKQLYHSDDYYQGWVRHLVDCAKQQPEAAWAQKLLGLKEVPEEFEPQRKLQSSLASFMGAMNSAIGGAEADSKLPLQDLVKQKKQELEEKEAEKQKKQLEEQMRQKLKDQMEAEEQEERNKKEAEEKARQDAERRMQSQAKMAEAGAAIVEAEQKMKMEEARLKQEAEERTQKELAKIRMKAEEDKLRQEAEEERMKKEKEEAMLRKELEEKLKKEIEAKVRMEAEEKFRKEAEEKLRKEAEEKLRKEAEEKVKKEAEEKVKKDAEEKLKKEADEKLRKEAEEKLRKEAEEKVKKEAEEKVKKDAEEKLKQEAEEKLKKEAEEKLKKDAEEKVKKDAEKMVKKEAEEKLKKEAEEKLMKDAEGKVKKDAEEKLKKEAEEKLKKDAEEKVKKEAEEKLKKDAEQKKAKTQETVAQMFSTLDCKLVGLVWWGWAVGPAILGPGYHSTHVMLPPIPGNQKK</sequence>
<dbReference type="PANTHER" id="PTHR45615">
    <property type="entry name" value="MYOSIN HEAVY CHAIN, NON-MUSCLE"/>
    <property type="match status" value="1"/>
</dbReference>
<feature type="compositionally biased region" description="Basic residues" evidence="1">
    <location>
        <begin position="958"/>
        <end position="972"/>
    </location>
</feature>
<proteinExistence type="predicted"/>
<dbReference type="GO" id="GO:0000146">
    <property type="term" value="F:microfilament motor activity"/>
    <property type="evidence" value="ECO:0007669"/>
    <property type="project" value="TreeGrafter"/>
</dbReference>
<dbReference type="GO" id="GO:0016460">
    <property type="term" value="C:myosin II complex"/>
    <property type="evidence" value="ECO:0007669"/>
    <property type="project" value="TreeGrafter"/>
</dbReference>
<reference evidence="3" key="2">
    <citation type="submission" date="2024-04" db="EMBL/GenBank/DDBJ databases">
        <authorList>
            <person name="Chen Y."/>
            <person name="Shah S."/>
            <person name="Dougan E. K."/>
            <person name="Thang M."/>
            <person name="Chan C."/>
        </authorList>
    </citation>
    <scope>NUCLEOTIDE SEQUENCE [LARGE SCALE GENOMIC DNA]</scope>
</reference>
<accession>A0A9P1CTT6</accession>
<dbReference type="PANTHER" id="PTHR45615:SF40">
    <property type="entry name" value="MYOSIN HEAVY CHAIN, NON-MUSCLE"/>
    <property type="match status" value="1"/>
</dbReference>
<feature type="region of interest" description="Disordered" evidence="1">
    <location>
        <begin position="949"/>
        <end position="1016"/>
    </location>
</feature>
<keyword evidence="5" id="KW-1185">Reference proteome</keyword>
<name>A0A9P1CTT6_9DINO</name>
<feature type="region of interest" description="Disordered" evidence="1">
    <location>
        <begin position="405"/>
        <end position="440"/>
    </location>
</feature>
<feature type="compositionally biased region" description="Basic and acidic residues" evidence="1">
    <location>
        <begin position="973"/>
        <end position="986"/>
    </location>
</feature>
<feature type="compositionally biased region" description="Basic and acidic residues" evidence="1">
    <location>
        <begin position="1237"/>
        <end position="1255"/>
    </location>
</feature>
<dbReference type="Proteomes" id="UP001152797">
    <property type="component" value="Unassembled WGS sequence"/>
</dbReference>
<feature type="region of interest" description="Disordered" evidence="1">
    <location>
        <begin position="242"/>
        <end position="367"/>
    </location>
</feature>
<dbReference type="GO" id="GO:0005737">
    <property type="term" value="C:cytoplasm"/>
    <property type="evidence" value="ECO:0007669"/>
    <property type="project" value="TreeGrafter"/>
</dbReference>
<feature type="compositionally biased region" description="Basic and acidic residues" evidence="1">
    <location>
        <begin position="591"/>
        <end position="603"/>
    </location>
</feature>
<gene>
    <name evidence="2" type="ORF">C1SCF055_LOCUS23417</name>
</gene>
<feature type="region of interest" description="Disordered" evidence="1">
    <location>
        <begin position="187"/>
        <end position="208"/>
    </location>
</feature>
<evidence type="ECO:0000313" key="2">
    <source>
        <dbReference type="EMBL" id="CAI3996987.1"/>
    </source>
</evidence>
<feature type="compositionally biased region" description="Basic and acidic residues" evidence="1">
    <location>
        <begin position="122"/>
        <end position="140"/>
    </location>
</feature>
<dbReference type="EMBL" id="CAMXCT010002275">
    <property type="protein sequence ID" value="CAI3996987.1"/>
    <property type="molecule type" value="Genomic_DNA"/>
</dbReference>
<feature type="region of interest" description="Disordered" evidence="1">
    <location>
        <begin position="1347"/>
        <end position="1529"/>
    </location>
</feature>
<evidence type="ECO:0000313" key="3">
    <source>
        <dbReference type="EMBL" id="CAL1150362.1"/>
    </source>
</evidence>
<feature type="region of interest" description="Disordered" evidence="1">
    <location>
        <begin position="1204"/>
        <end position="1263"/>
    </location>
</feature>
<comment type="caution">
    <text evidence="2">The sequence shown here is derived from an EMBL/GenBank/DDBJ whole genome shotgun (WGS) entry which is preliminary data.</text>
</comment>
<feature type="compositionally biased region" description="Basic and acidic residues" evidence="1">
    <location>
        <begin position="405"/>
        <end position="433"/>
    </location>
</feature>
<reference evidence="2" key="1">
    <citation type="submission" date="2022-10" db="EMBL/GenBank/DDBJ databases">
        <authorList>
            <person name="Chen Y."/>
            <person name="Dougan E. K."/>
            <person name="Chan C."/>
            <person name="Rhodes N."/>
            <person name="Thang M."/>
        </authorList>
    </citation>
    <scope>NUCLEOTIDE SEQUENCE</scope>
</reference>
<feature type="region of interest" description="Disordered" evidence="1">
    <location>
        <begin position="564"/>
        <end position="603"/>
    </location>
</feature>
<dbReference type="EMBL" id="CAMXCT020002275">
    <property type="protein sequence ID" value="CAL1150362.1"/>
    <property type="molecule type" value="Genomic_DNA"/>
</dbReference>
<feature type="region of interest" description="Disordered" evidence="1">
    <location>
        <begin position="88"/>
        <end position="146"/>
    </location>
</feature>
<feature type="compositionally biased region" description="Basic and acidic residues" evidence="1">
    <location>
        <begin position="88"/>
        <end position="115"/>
    </location>
</feature>
<organism evidence="2">
    <name type="scientific">Cladocopium goreaui</name>
    <dbReference type="NCBI Taxonomy" id="2562237"/>
    <lineage>
        <taxon>Eukaryota</taxon>
        <taxon>Sar</taxon>
        <taxon>Alveolata</taxon>
        <taxon>Dinophyceae</taxon>
        <taxon>Suessiales</taxon>
        <taxon>Symbiodiniaceae</taxon>
        <taxon>Cladocopium</taxon>
    </lineage>
</organism>
<feature type="compositionally biased region" description="Basic and acidic residues" evidence="1">
    <location>
        <begin position="1204"/>
        <end position="1230"/>
    </location>
</feature>
<evidence type="ECO:0000313" key="5">
    <source>
        <dbReference type="Proteomes" id="UP001152797"/>
    </source>
</evidence>
<dbReference type="GO" id="GO:0051015">
    <property type="term" value="F:actin filament binding"/>
    <property type="evidence" value="ECO:0007669"/>
    <property type="project" value="TreeGrafter"/>
</dbReference>
<protein>
    <submittedName>
        <fullName evidence="4">Titin homolog</fullName>
    </submittedName>
</protein>
<feature type="compositionally biased region" description="Basic and acidic residues" evidence="1">
    <location>
        <begin position="1347"/>
        <end position="1527"/>
    </location>
</feature>
<evidence type="ECO:0000313" key="4">
    <source>
        <dbReference type="EMBL" id="CAL4784299.1"/>
    </source>
</evidence>
<dbReference type="EMBL" id="CAMXCT030002275">
    <property type="protein sequence ID" value="CAL4784299.1"/>
    <property type="molecule type" value="Genomic_DNA"/>
</dbReference>
<dbReference type="GO" id="GO:0032982">
    <property type="term" value="C:myosin filament"/>
    <property type="evidence" value="ECO:0007669"/>
    <property type="project" value="TreeGrafter"/>
</dbReference>